<protein>
    <recommendedName>
        <fullName evidence="4">Prefoldin subunit 5</fullName>
    </recommendedName>
</protein>
<dbReference type="PANTHER" id="PTHR12674:SF2">
    <property type="entry name" value="PREFOLDIN SUBUNIT 5"/>
    <property type="match status" value="1"/>
</dbReference>
<dbReference type="SUPFAM" id="SSF46579">
    <property type="entry name" value="Prefoldin"/>
    <property type="match status" value="1"/>
</dbReference>
<dbReference type="GO" id="GO:1990115">
    <property type="term" value="P:RNA polymerase III assembly"/>
    <property type="evidence" value="ECO:0007669"/>
    <property type="project" value="TreeGrafter"/>
</dbReference>
<dbReference type="GO" id="GO:1990113">
    <property type="term" value="P:RNA polymerase I assembly"/>
    <property type="evidence" value="ECO:0007669"/>
    <property type="project" value="TreeGrafter"/>
</dbReference>
<dbReference type="Proteomes" id="UP001291623">
    <property type="component" value="Unassembled WGS sequence"/>
</dbReference>
<accession>A0AAE1QSC1</accession>
<dbReference type="GO" id="GO:0005737">
    <property type="term" value="C:cytoplasm"/>
    <property type="evidence" value="ECO:0007669"/>
    <property type="project" value="TreeGrafter"/>
</dbReference>
<keyword evidence="3" id="KW-1185">Reference proteome</keyword>
<sequence>MANKETIKLESLSEMNIYQLGSLRQQLEQEIEILGRSVEQLITLQNRFKQSEICIFKQSQTEENSEILVPLTSSLYVQGTIKDKKKFLIDIGTGYYVEKELEGALDYFSRKIKFLAAEIEKLTKLTQAKINFRDSVLEEFQFKTQQQVASN</sequence>
<dbReference type="GO" id="GO:0051082">
    <property type="term" value="F:unfolded protein binding"/>
    <property type="evidence" value="ECO:0007669"/>
    <property type="project" value="InterPro"/>
</dbReference>
<comment type="caution">
    <text evidence="2">The sequence shown here is derived from an EMBL/GenBank/DDBJ whole genome shotgun (WGS) entry which is preliminary data.</text>
</comment>
<dbReference type="CDD" id="cd23157">
    <property type="entry name" value="Prefoldin_5"/>
    <property type="match status" value="1"/>
</dbReference>
<name>A0AAE1QSC1_9SOLA</name>
<dbReference type="GO" id="GO:0009409">
    <property type="term" value="P:response to cold"/>
    <property type="evidence" value="ECO:0007669"/>
    <property type="project" value="UniProtKB-ARBA"/>
</dbReference>
<dbReference type="GO" id="GO:0006457">
    <property type="term" value="P:protein folding"/>
    <property type="evidence" value="ECO:0007669"/>
    <property type="project" value="InterPro"/>
</dbReference>
<dbReference type="GO" id="GO:1990114">
    <property type="term" value="P:RNA polymerase II core complex assembly"/>
    <property type="evidence" value="ECO:0007669"/>
    <property type="project" value="TreeGrafter"/>
</dbReference>
<dbReference type="InterPro" id="IPR009053">
    <property type="entry name" value="Prefoldin"/>
</dbReference>
<dbReference type="EMBL" id="JAVYJV010000046">
    <property type="protein sequence ID" value="KAK4337232.1"/>
    <property type="molecule type" value="Genomic_DNA"/>
</dbReference>
<proteinExistence type="inferred from homology"/>
<evidence type="ECO:0008006" key="4">
    <source>
        <dbReference type="Google" id="ProtNLM"/>
    </source>
</evidence>
<comment type="similarity">
    <text evidence="1">Belongs to the prefoldin subunit alpha family.</text>
</comment>
<dbReference type="Pfam" id="PF02996">
    <property type="entry name" value="Prefoldin"/>
    <property type="match status" value="1"/>
</dbReference>
<evidence type="ECO:0000313" key="2">
    <source>
        <dbReference type="EMBL" id="KAK4337232.1"/>
    </source>
</evidence>
<evidence type="ECO:0000256" key="1">
    <source>
        <dbReference type="ARBA" id="ARBA00010048"/>
    </source>
</evidence>
<evidence type="ECO:0000313" key="3">
    <source>
        <dbReference type="Proteomes" id="UP001291623"/>
    </source>
</evidence>
<dbReference type="NCBIfam" id="TIGR00293">
    <property type="entry name" value="prefoldin subunit alpha"/>
    <property type="match status" value="1"/>
</dbReference>
<organism evidence="2 3">
    <name type="scientific">Anisodus tanguticus</name>
    <dbReference type="NCBI Taxonomy" id="243964"/>
    <lineage>
        <taxon>Eukaryota</taxon>
        <taxon>Viridiplantae</taxon>
        <taxon>Streptophyta</taxon>
        <taxon>Embryophyta</taxon>
        <taxon>Tracheophyta</taxon>
        <taxon>Spermatophyta</taxon>
        <taxon>Magnoliopsida</taxon>
        <taxon>eudicotyledons</taxon>
        <taxon>Gunneridae</taxon>
        <taxon>Pentapetalae</taxon>
        <taxon>asterids</taxon>
        <taxon>lamiids</taxon>
        <taxon>Solanales</taxon>
        <taxon>Solanaceae</taxon>
        <taxon>Solanoideae</taxon>
        <taxon>Hyoscyameae</taxon>
        <taxon>Anisodus</taxon>
    </lineage>
</organism>
<dbReference type="InterPro" id="IPR004127">
    <property type="entry name" value="Prefoldin_subunit_alpha"/>
</dbReference>
<dbReference type="AlphaFoldDB" id="A0AAE1QSC1"/>
<dbReference type="PANTHER" id="PTHR12674">
    <property type="entry name" value="PREFOLDIN SUBUNIT 5"/>
    <property type="match status" value="1"/>
</dbReference>
<reference evidence="2" key="1">
    <citation type="submission" date="2023-12" db="EMBL/GenBank/DDBJ databases">
        <title>Genome assembly of Anisodus tanguticus.</title>
        <authorList>
            <person name="Wang Y.-J."/>
        </authorList>
    </citation>
    <scope>NUCLEOTIDE SEQUENCE</scope>
    <source>
        <strain evidence="2">KB-2021</strain>
        <tissue evidence="2">Leaf</tissue>
    </source>
</reference>
<dbReference type="GO" id="GO:0016272">
    <property type="term" value="C:prefoldin complex"/>
    <property type="evidence" value="ECO:0007669"/>
    <property type="project" value="InterPro"/>
</dbReference>
<dbReference type="InterPro" id="IPR011599">
    <property type="entry name" value="PFD_alpha_archaea"/>
</dbReference>
<gene>
    <name evidence="2" type="ORF">RND71_044043</name>
</gene>
<dbReference type="Gene3D" id="1.10.287.370">
    <property type="match status" value="1"/>
</dbReference>